<evidence type="ECO:0000256" key="2">
    <source>
        <dbReference type="SAM" id="SignalP"/>
    </source>
</evidence>
<sequence length="242" mass="26925">MIKKMKFVFAPLLLAAVLGACSDNEEAAPKEDTAKASEEQAAAGEETKLDLPAEEDVVVVVNDEEVLGNVYNSVARQLETSMATQGTDVKEEENAKMVKDQAIDVIVGNKLILQDAADKGHKADDAVVKERLEELKGQFESEDAMNEALKESGYSMEDIEQQLSEQITYEAYVAEELKTEEITDEELKAAYDQFKSTSEQEAPPFEEMEPMIRQSLEQEKSQEAVAKRIDELKKDAKIDVKI</sequence>
<protein>
    <recommendedName>
        <fullName evidence="5">Peptidylprolyl isomerase</fullName>
    </recommendedName>
</protein>
<comment type="caution">
    <text evidence="3">The sequence shown here is derived from an EMBL/GenBank/DDBJ whole genome shotgun (WGS) entry which is preliminary data.</text>
</comment>
<evidence type="ECO:0000313" key="4">
    <source>
        <dbReference type="Proteomes" id="UP000525923"/>
    </source>
</evidence>
<dbReference type="SUPFAM" id="SSF109998">
    <property type="entry name" value="Triger factor/SurA peptide-binding domain-like"/>
    <property type="match status" value="1"/>
</dbReference>
<dbReference type="InterPro" id="IPR027304">
    <property type="entry name" value="Trigger_fact/SurA_dom_sf"/>
</dbReference>
<dbReference type="PROSITE" id="PS51257">
    <property type="entry name" value="PROKAR_LIPOPROTEIN"/>
    <property type="match status" value="1"/>
</dbReference>
<accession>A0A7W8CVT9</accession>
<organism evidence="3 4">
    <name type="scientific">Planococcus koreensis</name>
    <dbReference type="NCBI Taxonomy" id="112331"/>
    <lineage>
        <taxon>Bacteria</taxon>
        <taxon>Bacillati</taxon>
        <taxon>Bacillota</taxon>
        <taxon>Bacilli</taxon>
        <taxon>Bacillales</taxon>
        <taxon>Caryophanaceae</taxon>
        <taxon>Planococcus</taxon>
    </lineage>
</organism>
<feature type="signal peptide" evidence="2">
    <location>
        <begin position="1"/>
        <end position="27"/>
    </location>
</feature>
<dbReference type="InterPro" id="IPR050245">
    <property type="entry name" value="PrsA_foldase"/>
</dbReference>
<evidence type="ECO:0000313" key="3">
    <source>
        <dbReference type="EMBL" id="MBB5181309.1"/>
    </source>
</evidence>
<dbReference type="Pfam" id="PF13624">
    <property type="entry name" value="SurA_N_3"/>
    <property type="match status" value="1"/>
</dbReference>
<dbReference type="EMBL" id="JACHHE010000008">
    <property type="protein sequence ID" value="MBB5181309.1"/>
    <property type="molecule type" value="Genomic_DNA"/>
</dbReference>
<feature type="chain" id="PRO_5031474406" description="Peptidylprolyl isomerase" evidence="2">
    <location>
        <begin position="28"/>
        <end position="242"/>
    </location>
</feature>
<name>A0A7W8CVT9_9BACL</name>
<feature type="region of interest" description="Disordered" evidence="1">
    <location>
        <begin position="27"/>
        <end position="48"/>
    </location>
</feature>
<dbReference type="Gene3D" id="1.10.4030.10">
    <property type="entry name" value="Porin chaperone SurA, peptide-binding domain"/>
    <property type="match status" value="1"/>
</dbReference>
<dbReference type="RefSeq" id="WP_135503425.1">
    <property type="nucleotide sequence ID" value="NZ_CP181055.1"/>
</dbReference>
<evidence type="ECO:0000256" key="1">
    <source>
        <dbReference type="SAM" id="MobiDB-lite"/>
    </source>
</evidence>
<dbReference type="PANTHER" id="PTHR47245:SF2">
    <property type="entry name" value="PEPTIDYL-PROLYL CIS-TRANS ISOMERASE HP_0175-RELATED"/>
    <property type="match status" value="1"/>
</dbReference>
<keyword evidence="2" id="KW-0732">Signal</keyword>
<dbReference type="PANTHER" id="PTHR47245">
    <property type="entry name" value="PEPTIDYLPROLYL ISOMERASE"/>
    <property type="match status" value="1"/>
</dbReference>
<feature type="compositionally biased region" description="Basic and acidic residues" evidence="1">
    <location>
        <begin position="27"/>
        <end position="38"/>
    </location>
</feature>
<dbReference type="Proteomes" id="UP000525923">
    <property type="component" value="Unassembled WGS sequence"/>
</dbReference>
<reference evidence="3 4" key="1">
    <citation type="submission" date="2020-08" db="EMBL/GenBank/DDBJ databases">
        <title>Genomic Encyclopedia of Type Strains, Phase IV (KMG-IV): sequencing the most valuable type-strain genomes for metagenomic binning, comparative biology and taxonomic classification.</title>
        <authorList>
            <person name="Goeker M."/>
        </authorList>
    </citation>
    <scope>NUCLEOTIDE SEQUENCE [LARGE SCALE GENOMIC DNA]</scope>
    <source>
        <strain evidence="3 4">DSM 15895</strain>
    </source>
</reference>
<dbReference type="AlphaFoldDB" id="A0A7W8CVT9"/>
<dbReference type="OrthoDB" id="4775280at2"/>
<gene>
    <name evidence="3" type="ORF">HNQ44_002774</name>
</gene>
<keyword evidence="4" id="KW-1185">Reference proteome</keyword>
<proteinExistence type="predicted"/>
<evidence type="ECO:0008006" key="5">
    <source>
        <dbReference type="Google" id="ProtNLM"/>
    </source>
</evidence>